<comment type="caution">
    <text evidence="3">The sequence shown here is derived from an EMBL/GenBank/DDBJ whole genome shotgun (WGS) entry which is preliminary data.</text>
</comment>
<name>A0ABT5F7Y6_9GAMM</name>
<gene>
    <name evidence="3" type="ORF">PN838_00800</name>
</gene>
<evidence type="ECO:0000313" key="3">
    <source>
        <dbReference type="EMBL" id="MDC2887654.1"/>
    </source>
</evidence>
<evidence type="ECO:0000313" key="4">
    <source>
        <dbReference type="Proteomes" id="UP001528411"/>
    </source>
</evidence>
<accession>A0ABT5F7Y6</accession>
<dbReference type="InterPro" id="IPR000468">
    <property type="entry name" value="Barstar"/>
</dbReference>
<reference evidence="3 4" key="1">
    <citation type="submission" date="2023-01" db="EMBL/GenBank/DDBJ databases">
        <title>Psychrosphaera sp. nov., isolated from marine algae.</title>
        <authorList>
            <person name="Bayburt H."/>
            <person name="Choi B.J."/>
            <person name="Kim J.M."/>
            <person name="Choi D.G."/>
            <person name="Jeon C.O."/>
        </authorList>
    </citation>
    <scope>NUCLEOTIDE SEQUENCE [LARGE SCALE GENOMIC DNA]</scope>
    <source>
        <strain evidence="3 4">G1-22</strain>
    </source>
</reference>
<organism evidence="3 4">
    <name type="scientific">Psychrosphaera algicola</name>
    <dbReference type="NCBI Taxonomy" id="3023714"/>
    <lineage>
        <taxon>Bacteria</taxon>
        <taxon>Pseudomonadati</taxon>
        <taxon>Pseudomonadota</taxon>
        <taxon>Gammaproteobacteria</taxon>
        <taxon>Alteromonadales</taxon>
        <taxon>Pseudoalteromonadaceae</taxon>
        <taxon>Psychrosphaera</taxon>
    </lineage>
</organism>
<dbReference type="Pfam" id="PF01337">
    <property type="entry name" value="Barstar"/>
    <property type="match status" value="1"/>
</dbReference>
<dbReference type="RefSeq" id="WP_272179472.1">
    <property type="nucleotide sequence ID" value="NZ_JAQOMS010000002.1"/>
</dbReference>
<dbReference type="Gene3D" id="3.30.370.10">
    <property type="entry name" value="Barstar-like"/>
    <property type="match status" value="1"/>
</dbReference>
<dbReference type="Proteomes" id="UP001528411">
    <property type="component" value="Unassembled WGS sequence"/>
</dbReference>
<dbReference type="InterPro" id="IPR035905">
    <property type="entry name" value="Barstar-like_sf"/>
</dbReference>
<feature type="domain" description="Barstar (barnase inhibitor)" evidence="2">
    <location>
        <begin position="3"/>
        <end position="93"/>
    </location>
</feature>
<protein>
    <submittedName>
        <fullName evidence="3">Barstar family protein</fullName>
    </submittedName>
</protein>
<sequence length="94" mass="10516">MEILIDWSLIKSEDQFYDVLLSQVGAPDWHGHNLDALADSLITGSINSIEPPYKLMSVNSSVNLGELKSFQTKVLAIFTEAATEQDREIEFCVK</sequence>
<keyword evidence="4" id="KW-1185">Reference proteome</keyword>
<evidence type="ECO:0000256" key="1">
    <source>
        <dbReference type="ARBA" id="ARBA00006845"/>
    </source>
</evidence>
<dbReference type="SUPFAM" id="SSF52038">
    <property type="entry name" value="Barstar-related"/>
    <property type="match status" value="1"/>
</dbReference>
<evidence type="ECO:0000259" key="2">
    <source>
        <dbReference type="Pfam" id="PF01337"/>
    </source>
</evidence>
<comment type="similarity">
    <text evidence="1">Belongs to the barstar family.</text>
</comment>
<dbReference type="EMBL" id="JAQOMS010000002">
    <property type="protein sequence ID" value="MDC2887654.1"/>
    <property type="molecule type" value="Genomic_DNA"/>
</dbReference>
<proteinExistence type="inferred from homology"/>